<feature type="region of interest" description="Disordered" evidence="1">
    <location>
        <begin position="28"/>
        <end position="53"/>
    </location>
</feature>
<dbReference type="AlphaFoldDB" id="A0AAD7WCJ4"/>
<gene>
    <name evidence="2" type="ORF">AAFF_G00078730</name>
</gene>
<evidence type="ECO:0000313" key="3">
    <source>
        <dbReference type="Proteomes" id="UP001221898"/>
    </source>
</evidence>
<evidence type="ECO:0000313" key="2">
    <source>
        <dbReference type="EMBL" id="KAJ8392067.1"/>
    </source>
</evidence>
<protein>
    <submittedName>
        <fullName evidence="2">Uncharacterized protein</fullName>
    </submittedName>
</protein>
<organism evidence="2 3">
    <name type="scientific">Aldrovandia affinis</name>
    <dbReference type="NCBI Taxonomy" id="143900"/>
    <lineage>
        <taxon>Eukaryota</taxon>
        <taxon>Metazoa</taxon>
        <taxon>Chordata</taxon>
        <taxon>Craniata</taxon>
        <taxon>Vertebrata</taxon>
        <taxon>Euteleostomi</taxon>
        <taxon>Actinopterygii</taxon>
        <taxon>Neopterygii</taxon>
        <taxon>Teleostei</taxon>
        <taxon>Notacanthiformes</taxon>
        <taxon>Halosauridae</taxon>
        <taxon>Aldrovandia</taxon>
    </lineage>
</organism>
<keyword evidence="3" id="KW-1185">Reference proteome</keyword>
<proteinExistence type="predicted"/>
<comment type="caution">
    <text evidence="2">The sequence shown here is derived from an EMBL/GenBank/DDBJ whole genome shotgun (WGS) entry which is preliminary data.</text>
</comment>
<evidence type="ECO:0000256" key="1">
    <source>
        <dbReference type="SAM" id="MobiDB-lite"/>
    </source>
</evidence>
<accession>A0AAD7WCJ4</accession>
<feature type="compositionally biased region" description="Low complexity" evidence="1">
    <location>
        <begin position="82"/>
        <end position="98"/>
    </location>
</feature>
<dbReference type="EMBL" id="JAINUG010000149">
    <property type="protein sequence ID" value="KAJ8392067.1"/>
    <property type="molecule type" value="Genomic_DNA"/>
</dbReference>
<reference evidence="2" key="1">
    <citation type="journal article" date="2023" name="Science">
        <title>Genome structures resolve the early diversification of teleost fishes.</title>
        <authorList>
            <person name="Parey E."/>
            <person name="Louis A."/>
            <person name="Montfort J."/>
            <person name="Bouchez O."/>
            <person name="Roques C."/>
            <person name="Iampietro C."/>
            <person name="Lluch J."/>
            <person name="Castinel A."/>
            <person name="Donnadieu C."/>
            <person name="Desvignes T."/>
            <person name="Floi Bucao C."/>
            <person name="Jouanno E."/>
            <person name="Wen M."/>
            <person name="Mejri S."/>
            <person name="Dirks R."/>
            <person name="Jansen H."/>
            <person name="Henkel C."/>
            <person name="Chen W.J."/>
            <person name="Zahm M."/>
            <person name="Cabau C."/>
            <person name="Klopp C."/>
            <person name="Thompson A.W."/>
            <person name="Robinson-Rechavi M."/>
            <person name="Braasch I."/>
            <person name="Lecointre G."/>
            <person name="Bobe J."/>
            <person name="Postlethwait J.H."/>
            <person name="Berthelot C."/>
            <person name="Roest Crollius H."/>
            <person name="Guiguen Y."/>
        </authorList>
    </citation>
    <scope>NUCLEOTIDE SEQUENCE</scope>
    <source>
        <strain evidence="2">NC1722</strain>
    </source>
</reference>
<name>A0AAD7WCJ4_9TELE</name>
<dbReference type="Proteomes" id="UP001221898">
    <property type="component" value="Unassembled WGS sequence"/>
</dbReference>
<feature type="region of interest" description="Disordered" evidence="1">
    <location>
        <begin position="78"/>
        <end position="98"/>
    </location>
</feature>
<sequence length="98" mass="9703">MVGADDGFDGGQAEGATVCLALEGPRGARNFDGGGHGTPNSPECQSGGSPASPGRGACGFISLGRVWMLLTPRYAGPSQVTRAARAAPVLSASSSALR</sequence>